<dbReference type="RefSeq" id="WP_264514287.1">
    <property type="nucleotide sequence ID" value="NZ_JAPDDR010000007.1"/>
</dbReference>
<reference evidence="1" key="1">
    <citation type="submission" date="2022-10" db="EMBL/GenBank/DDBJ databases">
        <title>Luteolibacter sp. GHJ8, whole genome shotgun sequencing project.</title>
        <authorList>
            <person name="Zhao G."/>
            <person name="Shen L."/>
        </authorList>
    </citation>
    <scope>NUCLEOTIDE SEQUENCE</scope>
    <source>
        <strain evidence="1">GHJ8</strain>
    </source>
</reference>
<sequence>MFGIVVDDGVLEDGFAGAGFAEDEAEAALLGVDFDDVEVALLVFEERVSLFNDEGVLAESDVGADHGRNGGMSE</sequence>
<comment type="caution">
    <text evidence="1">The sequence shown here is derived from an EMBL/GenBank/DDBJ whole genome shotgun (WGS) entry which is preliminary data.</text>
</comment>
<gene>
    <name evidence="1" type="ORF">OJ996_14280</name>
</gene>
<name>A0ABT3G4H0_9BACT</name>
<proteinExistence type="predicted"/>
<dbReference type="Proteomes" id="UP001165653">
    <property type="component" value="Unassembled WGS sequence"/>
</dbReference>
<evidence type="ECO:0000313" key="1">
    <source>
        <dbReference type="EMBL" id="MCW1914751.1"/>
    </source>
</evidence>
<protein>
    <submittedName>
        <fullName evidence="1">Uncharacterized protein</fullName>
    </submittedName>
</protein>
<accession>A0ABT3G4H0</accession>
<dbReference type="EMBL" id="JAPDDR010000007">
    <property type="protein sequence ID" value="MCW1914751.1"/>
    <property type="molecule type" value="Genomic_DNA"/>
</dbReference>
<evidence type="ECO:0000313" key="2">
    <source>
        <dbReference type="Proteomes" id="UP001165653"/>
    </source>
</evidence>
<keyword evidence="2" id="KW-1185">Reference proteome</keyword>
<organism evidence="1 2">
    <name type="scientific">Luteolibacter rhizosphaerae</name>
    <dbReference type="NCBI Taxonomy" id="2989719"/>
    <lineage>
        <taxon>Bacteria</taxon>
        <taxon>Pseudomonadati</taxon>
        <taxon>Verrucomicrobiota</taxon>
        <taxon>Verrucomicrobiia</taxon>
        <taxon>Verrucomicrobiales</taxon>
        <taxon>Verrucomicrobiaceae</taxon>
        <taxon>Luteolibacter</taxon>
    </lineage>
</organism>